<feature type="non-terminal residue" evidence="1">
    <location>
        <position position="474"/>
    </location>
</feature>
<comment type="caution">
    <text evidence="1">The sequence shown here is derived from an EMBL/GenBank/DDBJ whole genome shotgun (WGS) entry which is preliminary data.</text>
</comment>
<proteinExistence type="predicted"/>
<protein>
    <submittedName>
        <fullName evidence="1">SPRY domain-containing 3</fullName>
    </submittedName>
</protein>
<keyword evidence="2" id="KW-1185">Reference proteome</keyword>
<organism evidence="1 2">
    <name type="scientific">Brachionus plicatilis</name>
    <name type="common">Marine rotifer</name>
    <name type="synonym">Brachionus muelleri</name>
    <dbReference type="NCBI Taxonomy" id="10195"/>
    <lineage>
        <taxon>Eukaryota</taxon>
        <taxon>Metazoa</taxon>
        <taxon>Spiralia</taxon>
        <taxon>Gnathifera</taxon>
        <taxon>Rotifera</taxon>
        <taxon>Eurotatoria</taxon>
        <taxon>Monogononta</taxon>
        <taxon>Pseudotrocha</taxon>
        <taxon>Ploima</taxon>
        <taxon>Brachionidae</taxon>
        <taxon>Brachionus</taxon>
    </lineage>
</organism>
<name>A0A3M7QRI5_BRAPC</name>
<dbReference type="EMBL" id="REGN01005344">
    <property type="protein sequence ID" value="RNA13691.1"/>
    <property type="molecule type" value="Genomic_DNA"/>
</dbReference>
<dbReference type="OrthoDB" id="258495at2759"/>
<gene>
    <name evidence="1" type="ORF">BpHYR1_009440</name>
</gene>
<accession>A0A3M7QRI5</accession>
<evidence type="ECO:0000313" key="1">
    <source>
        <dbReference type="EMBL" id="RNA13691.1"/>
    </source>
</evidence>
<sequence length="474" mass="53491">MFRIGGYINLDNSDVVQGQKFRITVGPKKNKVSFIQYLKPLSVQHPYFFVHILNLEPESCVTIGIANEDMSDEAIPGNWTNTIGYESTSGKCLSSHRNNANTVGKPVQKGDSFGLLVTHFGASQSTVVFVHNDEPIATRYHFESNHSQFLPTITLENGPIEIEIMWHNSAPANLVPDYETNFAWIKPNDDLCAATDQSSFENLQRQEDLPIQSPVALSRSRPHYKCIQMDVSPEGNGSSVGIASCSPLKPTPTCSLLRDYYTWLPKMKLKNGNSIGWGVFYNPDSVDKNDKSEQLILVFVTFNESIIDVLFVLQPEGGFFPLVLMQPWSTRVRLEIYSTLSNEDVNKLTKFYHAKLAPAIEIYNKDMTESTIDPNDIRISDNEIEKIIDKTKTIIRIPKSKSGVHYIQFRKPITPERRFFFVELIKVGSGTNVVLGIASSKFIDQSYGKQPGQIMDTIGYHSKTGYMYYNGKYH</sequence>
<dbReference type="Proteomes" id="UP000276133">
    <property type="component" value="Unassembled WGS sequence"/>
</dbReference>
<dbReference type="AlphaFoldDB" id="A0A3M7QRI5"/>
<dbReference type="STRING" id="10195.A0A3M7QRI5"/>
<reference evidence="1 2" key="1">
    <citation type="journal article" date="2018" name="Sci. Rep.">
        <title>Genomic signatures of local adaptation to the degree of environmental predictability in rotifers.</title>
        <authorList>
            <person name="Franch-Gras L."/>
            <person name="Hahn C."/>
            <person name="Garcia-Roger E.M."/>
            <person name="Carmona M.J."/>
            <person name="Serra M."/>
            <person name="Gomez A."/>
        </authorList>
    </citation>
    <scope>NUCLEOTIDE SEQUENCE [LARGE SCALE GENOMIC DNA]</scope>
    <source>
        <strain evidence="1">HYR1</strain>
    </source>
</reference>
<evidence type="ECO:0000313" key="2">
    <source>
        <dbReference type="Proteomes" id="UP000276133"/>
    </source>
</evidence>
<dbReference type="Gene3D" id="2.60.120.920">
    <property type="match status" value="2"/>
</dbReference>
<dbReference type="InterPro" id="IPR043136">
    <property type="entry name" value="B30.2/SPRY_sf"/>
</dbReference>